<name>A0A0B6Y8G0_9EUPU</name>
<protein>
    <submittedName>
        <fullName evidence="1">Uncharacterized protein</fullName>
    </submittedName>
</protein>
<proteinExistence type="predicted"/>
<evidence type="ECO:0000313" key="1">
    <source>
        <dbReference type="EMBL" id="CEK52116.1"/>
    </source>
</evidence>
<sequence>NLWTCSVTHIINMSVSEITILLCAVWISTIVSGPAVRQNGKTCSVSDLNVNDGDTFELSVTGPCVKYLCQDGQVLPSQYGCERDGSCYPLGDTYTSGCFQRKCAPSMGNFDYVVSAEGCMFQNSCIPVSQTSQVGCFKYLCSKTGNSLSYSYSVTLAEWGCEKDSQCYPADHILQSGCNKLKCQNINGVVGFRAESQGCQLGSTCLQVGESTVSDCRTYQCKRTDVNGVPYYSVAITKSLCQDSNHTCRDPGTYFPYFIGGVLRPNCTCQVISTSVHYTC</sequence>
<dbReference type="AlphaFoldDB" id="A0A0B6Y8G0"/>
<gene>
    <name evidence="1" type="primary">ORF15550</name>
</gene>
<organism evidence="1">
    <name type="scientific">Arion vulgaris</name>
    <dbReference type="NCBI Taxonomy" id="1028688"/>
    <lineage>
        <taxon>Eukaryota</taxon>
        <taxon>Metazoa</taxon>
        <taxon>Spiralia</taxon>
        <taxon>Lophotrochozoa</taxon>
        <taxon>Mollusca</taxon>
        <taxon>Gastropoda</taxon>
        <taxon>Heterobranchia</taxon>
        <taxon>Euthyneura</taxon>
        <taxon>Panpulmonata</taxon>
        <taxon>Eupulmonata</taxon>
        <taxon>Stylommatophora</taxon>
        <taxon>Helicina</taxon>
        <taxon>Arionoidea</taxon>
        <taxon>Arionidae</taxon>
        <taxon>Arion</taxon>
    </lineage>
</organism>
<dbReference type="EMBL" id="HACG01005251">
    <property type="protein sequence ID" value="CEK52116.1"/>
    <property type="molecule type" value="Transcribed_RNA"/>
</dbReference>
<accession>A0A0B6Y8G0</accession>
<feature type="non-terminal residue" evidence="1">
    <location>
        <position position="1"/>
    </location>
</feature>
<reference evidence="1" key="1">
    <citation type="submission" date="2014-12" db="EMBL/GenBank/DDBJ databases">
        <title>Insight into the proteome of Arion vulgaris.</title>
        <authorList>
            <person name="Aradska J."/>
            <person name="Bulat T."/>
            <person name="Smidak R."/>
            <person name="Sarate P."/>
            <person name="Gangsoo J."/>
            <person name="Sialana F."/>
            <person name="Bilban M."/>
            <person name="Lubec G."/>
        </authorList>
    </citation>
    <scope>NUCLEOTIDE SEQUENCE</scope>
    <source>
        <tissue evidence="1">Skin</tissue>
    </source>
</reference>